<reference evidence="2" key="1">
    <citation type="journal article" date="2014" name="Int. J. Syst. Evol. Microbiol.">
        <title>Complete genome sequence of Corynebacterium casei LMG S-19264T (=DSM 44701T), isolated from a smear-ripened cheese.</title>
        <authorList>
            <consortium name="US DOE Joint Genome Institute (JGI-PGF)"/>
            <person name="Walter F."/>
            <person name="Albersmeier A."/>
            <person name="Kalinowski J."/>
            <person name="Ruckert C."/>
        </authorList>
    </citation>
    <scope>NUCLEOTIDE SEQUENCE</scope>
    <source>
        <strain evidence="2">CGMCC 1.7086</strain>
    </source>
</reference>
<name>A0A918DJW4_9ALTE</name>
<proteinExistence type="predicted"/>
<evidence type="ECO:0000259" key="1">
    <source>
        <dbReference type="Pfam" id="PF14344"/>
    </source>
</evidence>
<dbReference type="Pfam" id="PF14344">
    <property type="entry name" value="DUF4397"/>
    <property type="match status" value="2"/>
</dbReference>
<accession>A0A918DJW4</accession>
<feature type="domain" description="DUF4397" evidence="1">
    <location>
        <begin position="259"/>
        <end position="379"/>
    </location>
</feature>
<keyword evidence="3" id="KW-1185">Reference proteome</keyword>
<evidence type="ECO:0000313" key="3">
    <source>
        <dbReference type="Proteomes" id="UP000606935"/>
    </source>
</evidence>
<dbReference type="Proteomes" id="UP000606935">
    <property type="component" value="Unassembled WGS sequence"/>
</dbReference>
<comment type="caution">
    <text evidence="2">The sequence shown here is derived from an EMBL/GenBank/DDBJ whole genome shotgun (WGS) entry which is preliminary data.</text>
</comment>
<gene>
    <name evidence="2" type="ORF">GCM10010982_25370</name>
</gene>
<organism evidence="2 3">
    <name type="scientific">Bowmanella pacifica</name>
    <dbReference type="NCBI Taxonomy" id="502051"/>
    <lineage>
        <taxon>Bacteria</taxon>
        <taxon>Pseudomonadati</taxon>
        <taxon>Pseudomonadota</taxon>
        <taxon>Gammaproteobacteria</taxon>
        <taxon>Alteromonadales</taxon>
        <taxon>Alteromonadaceae</taxon>
        <taxon>Bowmanella</taxon>
    </lineage>
</organism>
<evidence type="ECO:0000313" key="2">
    <source>
        <dbReference type="EMBL" id="GGO70859.1"/>
    </source>
</evidence>
<dbReference type="RefSeq" id="WP_188695594.1">
    <property type="nucleotide sequence ID" value="NZ_BMLS01000003.1"/>
</dbReference>
<dbReference type="EMBL" id="BMLS01000003">
    <property type="protein sequence ID" value="GGO70859.1"/>
    <property type="molecule type" value="Genomic_DNA"/>
</dbReference>
<feature type="domain" description="DUF4397" evidence="1">
    <location>
        <begin position="45"/>
        <end position="164"/>
    </location>
</feature>
<dbReference type="AlphaFoldDB" id="A0A918DJW4"/>
<dbReference type="InterPro" id="IPR025510">
    <property type="entry name" value="DUF4397"/>
</dbReference>
<sequence length="467" mass="48342">MQGITKLLTISMMTAALSGCWLDDDDSVAPTPTPEPEPPAPASTYVRVTHAVSDAPKVNILANGSILAELENVDYQVSSPWIALDEGSYSIQVDAQLPMDTQTPVIGPVDLAFMGNKTYDILAVGKVATIEPLIIENDFTQVSAGNARVQIVHGAADAPMVDIYVTAPEDDLSSAQALATLSFKEHTAQTEVSAGDYRVRVTPAGSQDVVFDSGTLTLPEGLDAMVTATDNVGAGASPVTLLLSTAEGSSMVWDANAGAHVRVVHGVADAPAVDILLNNASTPAAPSLDGVAFLQQSGYLPLAEGDYLVDVVADADNSVVVIDDAVLTLQQGAIYTAMAHNQLANIALGVLLDTPRPLATAAKVRIVHASPSAGNVDIYVTGSEDITNTDAAFSDIPYGSPELINTGYVELPEGRYYVTVTPTGSKQAAIGPIALDLMPGRVFTAVALDAAGGGLPAQVLLLDDSQP</sequence>
<reference evidence="2" key="2">
    <citation type="submission" date="2020-09" db="EMBL/GenBank/DDBJ databases">
        <authorList>
            <person name="Sun Q."/>
            <person name="Zhou Y."/>
        </authorList>
    </citation>
    <scope>NUCLEOTIDE SEQUENCE</scope>
    <source>
        <strain evidence="2">CGMCC 1.7086</strain>
    </source>
</reference>
<protein>
    <recommendedName>
        <fullName evidence="1">DUF4397 domain-containing protein</fullName>
    </recommendedName>
</protein>
<dbReference type="PROSITE" id="PS51257">
    <property type="entry name" value="PROKAR_LIPOPROTEIN"/>
    <property type="match status" value="1"/>
</dbReference>